<dbReference type="EMBL" id="JAUEDM010000008">
    <property type="protein sequence ID" value="KAK3312963.1"/>
    <property type="molecule type" value="Genomic_DNA"/>
</dbReference>
<keyword evidence="2" id="KW-0862">Zinc</keyword>
<evidence type="ECO:0000256" key="6">
    <source>
        <dbReference type="PROSITE-ProRule" id="PRU00042"/>
    </source>
</evidence>
<dbReference type="PROSITE" id="PS50157">
    <property type="entry name" value="ZINC_FINGER_C2H2_2"/>
    <property type="match status" value="1"/>
</dbReference>
<keyword evidence="5" id="KW-0539">Nucleus</keyword>
<name>A0AAE0LZ31_9PEZI</name>
<evidence type="ECO:0000256" key="7">
    <source>
        <dbReference type="SAM" id="MobiDB-lite"/>
    </source>
</evidence>
<reference evidence="10" key="1">
    <citation type="journal article" date="2023" name="Mol. Phylogenet. Evol.">
        <title>Genome-scale phylogeny and comparative genomics of the fungal order Sordariales.</title>
        <authorList>
            <person name="Hensen N."/>
            <person name="Bonometti L."/>
            <person name="Westerberg I."/>
            <person name="Brannstrom I.O."/>
            <person name="Guillou S."/>
            <person name="Cros-Aarteil S."/>
            <person name="Calhoun S."/>
            <person name="Haridas S."/>
            <person name="Kuo A."/>
            <person name="Mondo S."/>
            <person name="Pangilinan J."/>
            <person name="Riley R."/>
            <person name="LaButti K."/>
            <person name="Andreopoulos B."/>
            <person name="Lipzen A."/>
            <person name="Chen C."/>
            <person name="Yan M."/>
            <person name="Daum C."/>
            <person name="Ng V."/>
            <person name="Clum A."/>
            <person name="Steindorff A."/>
            <person name="Ohm R.A."/>
            <person name="Martin F."/>
            <person name="Silar P."/>
            <person name="Natvig D.O."/>
            <person name="Lalanne C."/>
            <person name="Gautier V."/>
            <person name="Ament-Velasquez S.L."/>
            <person name="Kruys A."/>
            <person name="Hutchinson M.I."/>
            <person name="Powell A.J."/>
            <person name="Barry K."/>
            <person name="Miller A.N."/>
            <person name="Grigoriev I.V."/>
            <person name="Debuchy R."/>
            <person name="Gladieux P."/>
            <person name="Hiltunen Thoren M."/>
            <person name="Johannesson H."/>
        </authorList>
    </citation>
    <scope>NUCLEOTIDE SEQUENCE</scope>
    <source>
        <strain evidence="10">CBS 118394</strain>
    </source>
</reference>
<dbReference type="PRINTS" id="PR00755">
    <property type="entry name" value="AFLATOXINBRP"/>
</dbReference>
<dbReference type="SUPFAM" id="SSF57701">
    <property type="entry name" value="Zn2/Cys6 DNA-binding domain"/>
    <property type="match status" value="1"/>
</dbReference>
<keyword evidence="4" id="KW-0804">Transcription</keyword>
<accession>A0AAE0LZ31</accession>
<dbReference type="InterPro" id="IPR013087">
    <property type="entry name" value="Znf_C2H2_type"/>
</dbReference>
<evidence type="ECO:0000259" key="8">
    <source>
        <dbReference type="PROSITE" id="PS50048"/>
    </source>
</evidence>
<dbReference type="Gene3D" id="4.10.240.10">
    <property type="entry name" value="Zn(2)-C6 fungal-type DNA-binding domain"/>
    <property type="match status" value="1"/>
</dbReference>
<keyword evidence="6" id="KW-0863">Zinc-finger</keyword>
<keyword evidence="11" id="KW-1185">Reference proteome</keyword>
<dbReference type="GO" id="GO:0008270">
    <property type="term" value="F:zinc ion binding"/>
    <property type="evidence" value="ECO:0007669"/>
    <property type="project" value="UniProtKB-KW"/>
</dbReference>
<sequence>MISQHPNRLYDHRDQTQSHHRIPDKSAKMLHCHICEKPFTSATSHTRHVRYCMRTRNRPRVRQKSCQACSASKVKCTFRRPSCKRCEDKGLDCIYETASAPVSAESVPGFESAKPQPAVEEPITLESTGLEPWQTSSSGADQIDWSAIDFVLSEEFLSQHTEPEPVPNTGTITDPTVPDMCDPSFYSVTAPVRNKIDIDMSSWFSSPGYTNPWQLQQQLTPTFTTTPTPMDAPGQAAVLSLHRNQDPTVRFCALTIIRGIRAYPLMMLQKDTFPPFVHAPSLLASKTSETSGPGRIIARCMSIAHMYALRTPETSNFLWEAVHDQSTYFQRNMDTMPVPELLAAIEAQLVYIIMRVVAAATQPPGLNFGLMLVFKQLCDQFVATHDEPWCYQTTAKPPTRWEDWVVAESWRRMKCIFFLICRIANLDISPAFICSANQGQLDRIPLPAPKAQWEAKTEAEWLAQTSFSGVFRAQSGCKLDTVAALHEAHQNALDGSAEALDSWNVGADNLGSLLNASLGMVAWDETRRCEVPG</sequence>
<evidence type="ECO:0000256" key="2">
    <source>
        <dbReference type="ARBA" id="ARBA00022833"/>
    </source>
</evidence>
<dbReference type="AlphaFoldDB" id="A0AAE0LZ31"/>
<protein>
    <recommendedName>
        <fullName evidence="12">Zn(2)-C6 fungal-type domain-containing protein</fullName>
    </recommendedName>
</protein>
<dbReference type="PROSITE" id="PS00463">
    <property type="entry name" value="ZN2_CY6_FUNGAL_1"/>
    <property type="match status" value="1"/>
</dbReference>
<proteinExistence type="predicted"/>
<feature type="compositionally biased region" description="Basic and acidic residues" evidence="7">
    <location>
        <begin position="8"/>
        <end position="22"/>
    </location>
</feature>
<evidence type="ECO:0000313" key="10">
    <source>
        <dbReference type="EMBL" id="KAK3312963.1"/>
    </source>
</evidence>
<evidence type="ECO:0000256" key="1">
    <source>
        <dbReference type="ARBA" id="ARBA00022723"/>
    </source>
</evidence>
<feature type="domain" description="Zn(2)-C6 fungal-type" evidence="8">
    <location>
        <begin position="65"/>
        <end position="95"/>
    </location>
</feature>
<dbReference type="InterPro" id="IPR001138">
    <property type="entry name" value="Zn2Cys6_DnaBD"/>
</dbReference>
<dbReference type="GO" id="GO:0000981">
    <property type="term" value="F:DNA-binding transcription factor activity, RNA polymerase II-specific"/>
    <property type="evidence" value="ECO:0007669"/>
    <property type="project" value="InterPro"/>
</dbReference>
<keyword evidence="3" id="KW-0805">Transcription regulation</keyword>
<dbReference type="PANTHER" id="PTHR47660:SF3">
    <property type="entry name" value="FINGER DOMAIN PROTEIN, PUTATIVE (AFU_ORTHOLOGUE AFUA_4G03310)-RELATED"/>
    <property type="match status" value="1"/>
</dbReference>
<feature type="domain" description="C2H2-type" evidence="9">
    <location>
        <begin position="30"/>
        <end position="59"/>
    </location>
</feature>
<organism evidence="10 11">
    <name type="scientific">Apodospora peruviana</name>
    <dbReference type="NCBI Taxonomy" id="516989"/>
    <lineage>
        <taxon>Eukaryota</taxon>
        <taxon>Fungi</taxon>
        <taxon>Dikarya</taxon>
        <taxon>Ascomycota</taxon>
        <taxon>Pezizomycotina</taxon>
        <taxon>Sordariomycetes</taxon>
        <taxon>Sordariomycetidae</taxon>
        <taxon>Sordariales</taxon>
        <taxon>Lasiosphaeriaceae</taxon>
        <taxon>Apodospora</taxon>
    </lineage>
</organism>
<reference evidence="10" key="2">
    <citation type="submission" date="2023-06" db="EMBL/GenBank/DDBJ databases">
        <authorList>
            <consortium name="Lawrence Berkeley National Laboratory"/>
            <person name="Haridas S."/>
            <person name="Hensen N."/>
            <person name="Bonometti L."/>
            <person name="Westerberg I."/>
            <person name="Brannstrom I.O."/>
            <person name="Guillou S."/>
            <person name="Cros-Aarteil S."/>
            <person name="Calhoun S."/>
            <person name="Kuo A."/>
            <person name="Mondo S."/>
            <person name="Pangilinan J."/>
            <person name="Riley R."/>
            <person name="Labutti K."/>
            <person name="Andreopoulos B."/>
            <person name="Lipzen A."/>
            <person name="Chen C."/>
            <person name="Yanf M."/>
            <person name="Daum C."/>
            <person name="Ng V."/>
            <person name="Clum A."/>
            <person name="Steindorff A."/>
            <person name="Ohm R."/>
            <person name="Martin F."/>
            <person name="Silar P."/>
            <person name="Natvig D."/>
            <person name="Lalanne C."/>
            <person name="Gautier V."/>
            <person name="Ament-Velasquez S.L."/>
            <person name="Kruys A."/>
            <person name="Hutchinson M.I."/>
            <person name="Powell A.J."/>
            <person name="Barry K."/>
            <person name="Miller A.N."/>
            <person name="Grigoriev I.V."/>
            <person name="Debuchy R."/>
            <person name="Gladieux P."/>
            <person name="Thoren M.H."/>
            <person name="Johannesson H."/>
        </authorList>
    </citation>
    <scope>NUCLEOTIDE SEQUENCE</scope>
    <source>
        <strain evidence="10">CBS 118394</strain>
    </source>
</reference>
<keyword evidence="1" id="KW-0479">Metal-binding</keyword>
<evidence type="ECO:0000256" key="4">
    <source>
        <dbReference type="ARBA" id="ARBA00023163"/>
    </source>
</evidence>
<dbReference type="PROSITE" id="PS50048">
    <property type="entry name" value="ZN2_CY6_FUNGAL_2"/>
    <property type="match status" value="1"/>
</dbReference>
<evidence type="ECO:0000256" key="5">
    <source>
        <dbReference type="ARBA" id="ARBA00023242"/>
    </source>
</evidence>
<dbReference type="Proteomes" id="UP001283341">
    <property type="component" value="Unassembled WGS sequence"/>
</dbReference>
<evidence type="ECO:0000256" key="3">
    <source>
        <dbReference type="ARBA" id="ARBA00023015"/>
    </source>
</evidence>
<evidence type="ECO:0000313" key="11">
    <source>
        <dbReference type="Proteomes" id="UP001283341"/>
    </source>
</evidence>
<dbReference type="CDD" id="cd00067">
    <property type="entry name" value="GAL4"/>
    <property type="match status" value="1"/>
</dbReference>
<feature type="region of interest" description="Disordered" evidence="7">
    <location>
        <begin position="1"/>
        <end position="22"/>
    </location>
</feature>
<dbReference type="PANTHER" id="PTHR47660">
    <property type="entry name" value="TRANSCRIPTION FACTOR WITH C2H2 AND ZN(2)-CYS(6) DNA BINDING DOMAIN (EUROFUNG)-RELATED-RELATED"/>
    <property type="match status" value="1"/>
</dbReference>
<dbReference type="Pfam" id="PF00172">
    <property type="entry name" value="Zn_clus"/>
    <property type="match status" value="1"/>
</dbReference>
<comment type="caution">
    <text evidence="10">The sequence shown here is derived from an EMBL/GenBank/DDBJ whole genome shotgun (WGS) entry which is preliminary data.</text>
</comment>
<dbReference type="SMART" id="SM00066">
    <property type="entry name" value="GAL4"/>
    <property type="match status" value="1"/>
</dbReference>
<evidence type="ECO:0000259" key="9">
    <source>
        <dbReference type="PROSITE" id="PS50157"/>
    </source>
</evidence>
<gene>
    <name evidence="10" type="ORF">B0H66DRAFT_569290</name>
</gene>
<evidence type="ECO:0008006" key="12">
    <source>
        <dbReference type="Google" id="ProtNLM"/>
    </source>
</evidence>
<dbReference type="InterPro" id="IPR036864">
    <property type="entry name" value="Zn2-C6_fun-type_DNA-bd_sf"/>
</dbReference>